<dbReference type="AlphaFoldDB" id="A0A0K0DN49"/>
<reference evidence="3" key="2">
    <citation type="submission" date="2017-02" db="UniProtKB">
        <authorList>
            <consortium name="WormBaseParasite"/>
        </authorList>
    </citation>
    <scope>IDENTIFICATION</scope>
</reference>
<proteinExistence type="predicted"/>
<feature type="transmembrane region" description="Helical" evidence="1">
    <location>
        <begin position="7"/>
        <end position="27"/>
    </location>
</feature>
<accession>A0A0K0DN49</accession>
<dbReference type="WBParaSite" id="ACAC_0001317001-mRNA-1">
    <property type="protein sequence ID" value="ACAC_0001317001-mRNA-1"/>
    <property type="gene ID" value="ACAC_0001317001"/>
</dbReference>
<keyword evidence="1" id="KW-0472">Membrane</keyword>
<protein>
    <submittedName>
        <fullName evidence="3">Secreted protein</fullName>
    </submittedName>
</protein>
<evidence type="ECO:0000313" key="2">
    <source>
        <dbReference type="Proteomes" id="UP000035642"/>
    </source>
</evidence>
<keyword evidence="2" id="KW-1185">Reference proteome</keyword>
<sequence>MGSDFNFVVFSFLYCLLSFDSLDSYLLNDFYHGDHHFNTLSVLDRSVIVWRTVLRILIKRMKVKSSELPF</sequence>
<reference evidence="2" key="1">
    <citation type="submission" date="2012-09" db="EMBL/GenBank/DDBJ databases">
        <authorList>
            <person name="Martin A.A."/>
        </authorList>
    </citation>
    <scope>NUCLEOTIDE SEQUENCE</scope>
</reference>
<evidence type="ECO:0000313" key="3">
    <source>
        <dbReference type="WBParaSite" id="ACAC_0001317001-mRNA-1"/>
    </source>
</evidence>
<keyword evidence="1" id="KW-0812">Transmembrane</keyword>
<evidence type="ECO:0000256" key="1">
    <source>
        <dbReference type="SAM" id="Phobius"/>
    </source>
</evidence>
<keyword evidence="1" id="KW-1133">Transmembrane helix</keyword>
<name>A0A0K0DN49_ANGCA</name>
<organism evidence="2 3">
    <name type="scientific">Angiostrongylus cantonensis</name>
    <name type="common">Rat lungworm</name>
    <dbReference type="NCBI Taxonomy" id="6313"/>
    <lineage>
        <taxon>Eukaryota</taxon>
        <taxon>Metazoa</taxon>
        <taxon>Ecdysozoa</taxon>
        <taxon>Nematoda</taxon>
        <taxon>Chromadorea</taxon>
        <taxon>Rhabditida</taxon>
        <taxon>Rhabditina</taxon>
        <taxon>Rhabditomorpha</taxon>
        <taxon>Strongyloidea</taxon>
        <taxon>Metastrongylidae</taxon>
        <taxon>Angiostrongylus</taxon>
    </lineage>
</organism>
<dbReference type="Proteomes" id="UP000035642">
    <property type="component" value="Unassembled WGS sequence"/>
</dbReference>